<feature type="transmembrane region" description="Helical" evidence="6">
    <location>
        <begin position="79"/>
        <end position="99"/>
    </location>
</feature>
<keyword evidence="3 6" id="KW-0812">Transmembrane</keyword>
<sequence>MRSPFLWHTPFTAWEMPVAAAVVLALLAIAYAAGLTRARGWRIRDAASFYAGLLVCALAVGGGIGAYSTTLFTVHMAQHLLLIMVVPTLILLGRPLELLRRTGPRRLRRALGRANRSRAGRVLTHPLLGFLYYAVVVAGTHLTPFQQSAATNPGLHGVEILLYLSSGYLFLLPIIGSEPAGRRLAPLLRMVTLLVGMVVDTVVGVTLLMTVHPPFAAYVVPDRGWGPDALTDLHWGGAMMWVGGDLLMALLAIVVIAAWVSGSNGKTDLGTWLESARRSALTEHTGSLDATVDLDDDEEALRAYNAMLTRMANTEQQPPNHPR</sequence>
<dbReference type="Pfam" id="PF09678">
    <property type="entry name" value="Caa3_CtaG"/>
    <property type="match status" value="1"/>
</dbReference>
<proteinExistence type="predicted"/>
<dbReference type="RefSeq" id="WP_182889008.1">
    <property type="nucleotide sequence ID" value="NZ_JACGZW010000001.1"/>
</dbReference>
<evidence type="ECO:0000256" key="5">
    <source>
        <dbReference type="ARBA" id="ARBA00023136"/>
    </source>
</evidence>
<feature type="transmembrane region" description="Helical" evidence="6">
    <location>
        <begin position="120"/>
        <end position="142"/>
    </location>
</feature>
<protein>
    <submittedName>
        <fullName evidence="7">Cytochrome c oxidase assembly protein</fullName>
    </submittedName>
</protein>
<feature type="transmembrane region" description="Helical" evidence="6">
    <location>
        <begin position="154"/>
        <end position="175"/>
    </location>
</feature>
<keyword evidence="2" id="KW-1003">Cell membrane</keyword>
<feature type="transmembrane region" description="Helical" evidence="6">
    <location>
        <begin position="187"/>
        <end position="211"/>
    </location>
</feature>
<accession>A0A7W3Z8G2</accession>
<comment type="subcellular location">
    <subcellularLocation>
        <location evidence="1">Cell membrane</location>
        <topology evidence="1">Multi-pass membrane protein</topology>
    </subcellularLocation>
</comment>
<evidence type="ECO:0000256" key="4">
    <source>
        <dbReference type="ARBA" id="ARBA00022989"/>
    </source>
</evidence>
<feature type="transmembrane region" description="Helical" evidence="6">
    <location>
        <begin position="16"/>
        <end position="35"/>
    </location>
</feature>
<keyword evidence="8" id="KW-1185">Reference proteome</keyword>
<evidence type="ECO:0000313" key="7">
    <source>
        <dbReference type="EMBL" id="MBB1151767.1"/>
    </source>
</evidence>
<keyword evidence="4 6" id="KW-1133">Transmembrane helix</keyword>
<dbReference type="EMBL" id="JACGZW010000001">
    <property type="protein sequence ID" value="MBB1151767.1"/>
    <property type="molecule type" value="Genomic_DNA"/>
</dbReference>
<reference evidence="7 8" key="1">
    <citation type="submission" date="2020-08" db="EMBL/GenBank/DDBJ databases">
        <title>Amycolatopsis sp. nov. DR6-1 isolated from Dendrobium heterocarpum.</title>
        <authorList>
            <person name="Tedsree N."/>
            <person name="Kuncharoen N."/>
            <person name="Likhitwitayawuid K."/>
            <person name="Tanasupawat S."/>
        </authorList>
    </citation>
    <scope>NUCLEOTIDE SEQUENCE [LARGE SCALE GENOMIC DNA]</scope>
    <source>
        <strain evidence="7 8">DR6-1</strain>
    </source>
</reference>
<organism evidence="7 8">
    <name type="scientific">Amycolatopsis dendrobii</name>
    <dbReference type="NCBI Taxonomy" id="2760662"/>
    <lineage>
        <taxon>Bacteria</taxon>
        <taxon>Bacillati</taxon>
        <taxon>Actinomycetota</taxon>
        <taxon>Actinomycetes</taxon>
        <taxon>Pseudonocardiales</taxon>
        <taxon>Pseudonocardiaceae</taxon>
        <taxon>Amycolatopsis</taxon>
    </lineage>
</organism>
<feature type="transmembrane region" description="Helical" evidence="6">
    <location>
        <begin position="47"/>
        <end position="67"/>
    </location>
</feature>
<dbReference type="Proteomes" id="UP000526734">
    <property type="component" value="Unassembled WGS sequence"/>
</dbReference>
<evidence type="ECO:0000256" key="6">
    <source>
        <dbReference type="SAM" id="Phobius"/>
    </source>
</evidence>
<name>A0A7W3Z8G2_9PSEU</name>
<gene>
    <name evidence="7" type="ORF">H4281_01340</name>
</gene>
<comment type="caution">
    <text evidence="7">The sequence shown here is derived from an EMBL/GenBank/DDBJ whole genome shotgun (WGS) entry which is preliminary data.</text>
</comment>
<dbReference type="AlphaFoldDB" id="A0A7W3Z8G2"/>
<evidence type="ECO:0000256" key="1">
    <source>
        <dbReference type="ARBA" id="ARBA00004651"/>
    </source>
</evidence>
<evidence type="ECO:0000256" key="2">
    <source>
        <dbReference type="ARBA" id="ARBA00022475"/>
    </source>
</evidence>
<dbReference type="GO" id="GO:0005886">
    <property type="term" value="C:plasma membrane"/>
    <property type="evidence" value="ECO:0007669"/>
    <property type="project" value="UniProtKB-SubCell"/>
</dbReference>
<feature type="transmembrane region" description="Helical" evidence="6">
    <location>
        <begin position="238"/>
        <end position="260"/>
    </location>
</feature>
<evidence type="ECO:0000313" key="8">
    <source>
        <dbReference type="Proteomes" id="UP000526734"/>
    </source>
</evidence>
<evidence type="ECO:0000256" key="3">
    <source>
        <dbReference type="ARBA" id="ARBA00022692"/>
    </source>
</evidence>
<dbReference type="InterPro" id="IPR019108">
    <property type="entry name" value="Caa3_assmbl_CtaG-rel"/>
</dbReference>
<keyword evidence="5 6" id="KW-0472">Membrane</keyword>